<evidence type="ECO:0000313" key="14">
    <source>
        <dbReference type="EMBL" id="ANZ75792.1"/>
    </source>
</evidence>
<keyword evidence="9 13" id="KW-1133">Transmembrane helix</keyword>
<dbReference type="SUPFAM" id="SSF53756">
    <property type="entry name" value="UDP-Glycosyltransferase/glycogen phosphorylase"/>
    <property type="match status" value="1"/>
</dbReference>
<evidence type="ECO:0000256" key="7">
    <source>
        <dbReference type="ARBA" id="ARBA00022692"/>
    </source>
</evidence>
<keyword evidence="10 13" id="KW-0472">Membrane</keyword>
<dbReference type="EC" id="2.4.1.142" evidence="3"/>
<organism evidence="14 15">
    <name type="scientific">Komagataella pastoris</name>
    <name type="common">Yeast</name>
    <name type="synonym">Pichia pastoris</name>
    <dbReference type="NCBI Taxonomy" id="4922"/>
    <lineage>
        <taxon>Eukaryota</taxon>
        <taxon>Fungi</taxon>
        <taxon>Dikarya</taxon>
        <taxon>Ascomycota</taxon>
        <taxon>Saccharomycotina</taxon>
        <taxon>Pichiomycetes</taxon>
        <taxon>Pichiales</taxon>
        <taxon>Pichiaceae</taxon>
        <taxon>Komagataella</taxon>
    </lineage>
</organism>
<protein>
    <recommendedName>
        <fullName evidence="4">Chitobiosyldiphosphodolichol beta-mannosyltransferase</fullName>
        <ecNumber evidence="3">2.4.1.142</ecNumber>
    </recommendedName>
    <alternativeName>
        <fullName evidence="12">Asparagine-linked glycosylation protein 1</fullName>
    </alternativeName>
</protein>
<comment type="function">
    <text evidence="11">Participates in the formation of the lipid-linked precursor oligosaccharide for N-glycosylation. Involved in assembling the dolichol-pyrophosphate-GlcNAc(2)-Man(5) intermediate on the cytoplasmic surface of the ER.</text>
</comment>
<sequence length="450" mass="51174">MSQLREGLVKLLDLPTWCWLLVFIYATIPLTFYYFIPMLGNCLKKRSCIEDKVVILVMGDLGHSPRMNNHALSFSKIDYQVELCGYIESELALGIVHSDNISINQIQALRNTVGLPYFLFAIWKIVNQLLQLLKLLMRVMQDSRYILVQNPPGIPSIFVIVILQKVLFPHCKLIIDWHNLNYTILNLKYQNLQHPFVRFLRFYEFQVSKYSDLNLTVSESMRNFLQTEFGICSAKLVTLYDRAPTQFKPILDPSQKKSVIKAHPHLFQHGTSSTKILVTSTSFTQDEDLPSFLKALALIDQSLKCKILVLVTGKGPLKKQFVEQYNAFTFSNISIKTCWLSPEDYPKVLAISDLGVSLHVSSSGIDLPMKVVDLFGCGVPVASLKFDAITELIKEGVNGVLCDDAFSLGTTIQRLFENVTELQTLRQGALEESLKEWNIEWNKKLGNLLT</sequence>
<dbReference type="EMBL" id="CP014585">
    <property type="protein sequence ID" value="ANZ75792.1"/>
    <property type="molecule type" value="Genomic_DNA"/>
</dbReference>
<dbReference type="InterPro" id="IPR026051">
    <property type="entry name" value="ALG1-like"/>
</dbReference>
<evidence type="ECO:0000256" key="12">
    <source>
        <dbReference type="ARBA" id="ARBA00030745"/>
    </source>
</evidence>
<evidence type="ECO:0000256" key="1">
    <source>
        <dbReference type="ARBA" id="ARBA00004389"/>
    </source>
</evidence>
<keyword evidence="5" id="KW-0328">Glycosyltransferase</keyword>
<comment type="pathway">
    <text evidence="2">Protein modification; protein glycosylation.</text>
</comment>
<keyword evidence="8" id="KW-0256">Endoplasmic reticulum</keyword>
<dbReference type="Gene3D" id="3.40.50.2000">
    <property type="entry name" value="Glycogen Phosphorylase B"/>
    <property type="match status" value="2"/>
</dbReference>
<dbReference type="Proteomes" id="UP000094565">
    <property type="component" value="Chromosome 2"/>
</dbReference>
<evidence type="ECO:0000256" key="2">
    <source>
        <dbReference type="ARBA" id="ARBA00004922"/>
    </source>
</evidence>
<evidence type="ECO:0000256" key="10">
    <source>
        <dbReference type="ARBA" id="ARBA00023136"/>
    </source>
</evidence>
<evidence type="ECO:0000256" key="11">
    <source>
        <dbReference type="ARBA" id="ARBA00024899"/>
    </source>
</evidence>
<evidence type="ECO:0000256" key="8">
    <source>
        <dbReference type="ARBA" id="ARBA00022824"/>
    </source>
</evidence>
<evidence type="ECO:0000256" key="9">
    <source>
        <dbReference type="ARBA" id="ARBA00022989"/>
    </source>
</evidence>
<evidence type="ECO:0000256" key="13">
    <source>
        <dbReference type="SAM" id="Phobius"/>
    </source>
</evidence>
<dbReference type="PANTHER" id="PTHR13036:SF0">
    <property type="entry name" value="CHITOBIOSYLDIPHOSPHODOLICHOL BETA-MANNOSYLTRANSFERASE"/>
    <property type="match status" value="1"/>
</dbReference>
<reference evidence="14 15" key="1">
    <citation type="submission" date="2016-02" db="EMBL/GenBank/DDBJ databases">
        <title>Comparative genomic and transcriptomic foundation for Pichia pastoris.</title>
        <authorList>
            <person name="Love K.R."/>
            <person name="Shah K.A."/>
            <person name="Whittaker C.A."/>
            <person name="Wu J."/>
            <person name="Bartlett M.C."/>
            <person name="Ma D."/>
            <person name="Leeson R.L."/>
            <person name="Priest M."/>
            <person name="Young S.K."/>
            <person name="Love J.C."/>
        </authorList>
    </citation>
    <scope>NUCLEOTIDE SEQUENCE [LARGE SCALE GENOMIC DNA]</scope>
    <source>
        <strain evidence="14 15">ATCC 28485</strain>
    </source>
</reference>
<keyword evidence="15" id="KW-1185">Reference proteome</keyword>
<comment type="subcellular location">
    <subcellularLocation>
        <location evidence="1">Endoplasmic reticulum membrane</location>
        <topology evidence="1">Single-pass membrane protein</topology>
    </subcellularLocation>
</comment>
<dbReference type="UniPathway" id="UPA00378"/>
<dbReference type="AlphaFoldDB" id="A0A1B2JCQ8"/>
<proteinExistence type="predicted"/>
<dbReference type="PANTHER" id="PTHR13036">
    <property type="entry name" value="BETA1,4 MANNOSYLTRANSFERASE"/>
    <property type="match status" value="1"/>
</dbReference>
<gene>
    <name evidence="14" type="primary">ALG1</name>
    <name evidence="14" type="ORF">ATY40_BA7502391</name>
</gene>
<keyword evidence="6" id="KW-0808">Transferase</keyword>
<evidence type="ECO:0000256" key="3">
    <source>
        <dbReference type="ARBA" id="ARBA00012611"/>
    </source>
</evidence>
<dbReference type="OrthoDB" id="614844at2759"/>
<evidence type="ECO:0000256" key="5">
    <source>
        <dbReference type="ARBA" id="ARBA00022676"/>
    </source>
</evidence>
<dbReference type="GO" id="GO:0005789">
    <property type="term" value="C:endoplasmic reticulum membrane"/>
    <property type="evidence" value="ECO:0007669"/>
    <property type="project" value="UniProtKB-SubCell"/>
</dbReference>
<keyword evidence="7 13" id="KW-0812">Transmembrane</keyword>
<dbReference type="GO" id="GO:0004578">
    <property type="term" value="F:chitobiosyldiphosphodolichol beta-mannosyltransferase activity"/>
    <property type="evidence" value="ECO:0007669"/>
    <property type="project" value="UniProtKB-EC"/>
</dbReference>
<evidence type="ECO:0000256" key="4">
    <source>
        <dbReference type="ARBA" id="ARBA00015841"/>
    </source>
</evidence>
<accession>A0A1B2JCQ8</accession>
<feature type="transmembrane region" description="Helical" evidence="13">
    <location>
        <begin position="14"/>
        <end position="36"/>
    </location>
</feature>
<evidence type="ECO:0000313" key="15">
    <source>
        <dbReference type="Proteomes" id="UP000094565"/>
    </source>
</evidence>
<dbReference type="Pfam" id="PF13692">
    <property type="entry name" value="Glyco_trans_1_4"/>
    <property type="match status" value="1"/>
</dbReference>
<evidence type="ECO:0000256" key="6">
    <source>
        <dbReference type="ARBA" id="ARBA00022679"/>
    </source>
</evidence>
<name>A0A1B2JCQ8_PICPA</name>